<dbReference type="RefSeq" id="WP_089269405.1">
    <property type="nucleotide sequence ID" value="NZ_FZNN01000003.1"/>
</dbReference>
<protein>
    <recommendedName>
        <fullName evidence="5">HEAT repeat domain-containing protein</fullName>
    </recommendedName>
</protein>
<evidence type="ECO:0000313" key="4">
    <source>
        <dbReference type="Proteomes" id="UP000198417"/>
    </source>
</evidence>
<feature type="region of interest" description="Disordered" evidence="1">
    <location>
        <begin position="215"/>
        <end position="250"/>
    </location>
</feature>
<sequence>MIRVLATVFLSLWAAGAAAQTLQVRSGEHGDFTRLVIDIERGTRWNIEKGPDPYNQVIKFPGKQYTYDTSEVFSRINKDRLTEVGMIAGTGDLGLRYTCECSATAFLLNGTMLVLDIAKSDPDSVATPPSTNPPGLQRAALGASLSLEKTPAPPMKSFGALPLDKLANSTGQAVSDPATEDSGHTDPGHAVIAELERDIAEQLARAATTGLLDVSENPITSGAEPKPDVSLEHSLSHDTSSEDQHGEQAVHQDIPRSMLADGRILLSGDNCVEEADLTLADWADETPFERQLSDLRLGLIGEFDRLNPQVATKLAKFYLHYGMGPEAKVLLQMLDSPPDGTLEGLAALMDGEPDPAGTFSSQTHCESSAAMWSLLDLNGATTDREINKRAILSGFEALPDNLKGYLADRLVNELLVLGEKATAQDLLKRLTRSLPEPSPEIELARAKMDIDEGHLSAASARLTQVAHSTSNAASAHAVETLMEIAAENGIPAEEGISELASAYSVEFRGSEEGPGLWRAHLRALIGNGDFDEVFRELNSETSGDPQIDSESRTEAANALIRSAGDVSFMRNTLAASPEHPLGLERSTLLAAANRMLSVGLPDAASLLLADIAPDRGDREARVLNARVLLAQVRPEDAEIMLIGLQGPDILELRAEARSMMGDYDYAESAPDENGSPDASTETAWISSDWTTDAQTADGPASDAARSAPSDRAVPDAALTASLGGSKALVGDSETTRETMRALLEATQISPDS</sequence>
<evidence type="ECO:0000256" key="2">
    <source>
        <dbReference type="SAM" id="SignalP"/>
    </source>
</evidence>
<dbReference type="AlphaFoldDB" id="A0A238VUE9"/>
<evidence type="ECO:0008006" key="5">
    <source>
        <dbReference type="Google" id="ProtNLM"/>
    </source>
</evidence>
<gene>
    <name evidence="3" type="ORF">SAMN06265370_10385</name>
</gene>
<reference evidence="3 4" key="1">
    <citation type="submission" date="2017-06" db="EMBL/GenBank/DDBJ databases">
        <authorList>
            <person name="Kim H.J."/>
            <person name="Triplett B.A."/>
        </authorList>
    </citation>
    <scope>NUCLEOTIDE SEQUENCE [LARGE SCALE GENOMIC DNA]</scope>
    <source>
        <strain evidence="3 4">DSM 29052</strain>
    </source>
</reference>
<proteinExistence type="predicted"/>
<evidence type="ECO:0000313" key="3">
    <source>
        <dbReference type="EMBL" id="SNR37099.1"/>
    </source>
</evidence>
<accession>A0A238VUE9</accession>
<feature type="chain" id="PRO_5012511779" description="HEAT repeat domain-containing protein" evidence="2">
    <location>
        <begin position="20"/>
        <end position="752"/>
    </location>
</feature>
<feature type="compositionally biased region" description="Low complexity" evidence="1">
    <location>
        <begin position="696"/>
        <end position="711"/>
    </location>
</feature>
<dbReference type="OrthoDB" id="7847197at2"/>
<keyword evidence="4" id="KW-1185">Reference proteome</keyword>
<evidence type="ECO:0000256" key="1">
    <source>
        <dbReference type="SAM" id="MobiDB-lite"/>
    </source>
</evidence>
<dbReference type="EMBL" id="FZNN01000003">
    <property type="protein sequence ID" value="SNR37099.1"/>
    <property type="molecule type" value="Genomic_DNA"/>
</dbReference>
<feature type="signal peptide" evidence="2">
    <location>
        <begin position="1"/>
        <end position="19"/>
    </location>
</feature>
<keyword evidence="2" id="KW-0732">Signal</keyword>
<feature type="compositionally biased region" description="Basic and acidic residues" evidence="1">
    <location>
        <begin position="225"/>
        <end position="250"/>
    </location>
</feature>
<dbReference type="Proteomes" id="UP000198417">
    <property type="component" value="Unassembled WGS sequence"/>
</dbReference>
<feature type="region of interest" description="Disordered" evidence="1">
    <location>
        <begin position="692"/>
        <end position="713"/>
    </location>
</feature>
<organism evidence="3 4">
    <name type="scientific">Puniceibacterium sediminis</name>
    <dbReference type="NCBI Taxonomy" id="1608407"/>
    <lineage>
        <taxon>Bacteria</taxon>
        <taxon>Pseudomonadati</taxon>
        <taxon>Pseudomonadota</taxon>
        <taxon>Alphaproteobacteria</taxon>
        <taxon>Rhodobacterales</taxon>
        <taxon>Paracoccaceae</taxon>
        <taxon>Puniceibacterium</taxon>
    </lineage>
</organism>
<name>A0A238VUE9_9RHOB</name>